<dbReference type="AlphaFoldDB" id="A0A6G5A0E7"/>
<feature type="region of interest" description="Disordered" evidence="1">
    <location>
        <begin position="94"/>
        <end position="124"/>
    </location>
</feature>
<evidence type="ECO:0000313" key="2">
    <source>
        <dbReference type="EMBL" id="NIE44482.1"/>
    </source>
</evidence>
<evidence type="ECO:0000256" key="1">
    <source>
        <dbReference type="SAM" id="MobiDB-lite"/>
    </source>
</evidence>
<feature type="region of interest" description="Disordered" evidence="1">
    <location>
        <begin position="1"/>
        <end position="31"/>
    </location>
</feature>
<protein>
    <submittedName>
        <fullName evidence="2">Putative mucin</fullName>
    </submittedName>
</protein>
<sequence length="252" mass="27364">MPSSPPATSVPPKLPQTPSKAPKPPMDSNPDCYAVKNNMPRHLFNNCTFICEQDEEFTLGNRETCFAQDPIEEMPVKNGVRTVTGDEGVCIDGQCVIPGSGTPPKNPKPPKGSRKPRPPSDTNPDCYNLNTTDYVYRKCSFICQVDELFTLRSRQRCILPGQTPTRGTFLVTGSATAFVTGVCVGGKCVLNDTLVPPQKPTIPTPPPETNPDCAASKKKNSTYLYQNCTFACEGDEEVALVNKESCVVSISE</sequence>
<feature type="compositionally biased region" description="Pro residues" evidence="1">
    <location>
        <begin position="1"/>
        <end position="27"/>
    </location>
</feature>
<organism evidence="2">
    <name type="scientific">Rhipicephalus microplus</name>
    <name type="common">Cattle tick</name>
    <name type="synonym">Boophilus microplus</name>
    <dbReference type="NCBI Taxonomy" id="6941"/>
    <lineage>
        <taxon>Eukaryota</taxon>
        <taxon>Metazoa</taxon>
        <taxon>Ecdysozoa</taxon>
        <taxon>Arthropoda</taxon>
        <taxon>Chelicerata</taxon>
        <taxon>Arachnida</taxon>
        <taxon>Acari</taxon>
        <taxon>Parasitiformes</taxon>
        <taxon>Ixodida</taxon>
        <taxon>Ixodoidea</taxon>
        <taxon>Ixodidae</taxon>
        <taxon>Rhipicephalinae</taxon>
        <taxon>Rhipicephalus</taxon>
        <taxon>Boophilus</taxon>
    </lineage>
</organism>
<dbReference type="VEuPathDB" id="VectorBase:LOC119161141"/>
<name>A0A6G5A0E7_RHIMP</name>
<accession>A0A6G5A0E7</accession>
<proteinExistence type="predicted"/>
<dbReference type="EMBL" id="GIKN01002209">
    <property type="protein sequence ID" value="NIE44482.1"/>
    <property type="molecule type" value="Transcribed_RNA"/>
</dbReference>
<reference evidence="2" key="1">
    <citation type="submission" date="2020-03" db="EMBL/GenBank/DDBJ databases">
        <title>A transcriptome and proteome of the tick Rhipicephalus microplus shaped by the genetic composition of its hosts and developmental stage.</title>
        <authorList>
            <person name="Garcia G.R."/>
            <person name="Ribeiro J.M.C."/>
            <person name="Maruyama S.R."/>
            <person name="Gardinasse L.G."/>
            <person name="Nelson K."/>
            <person name="Ferreira B.R."/>
            <person name="Andrade T.G."/>
            <person name="Santos I.K.F.M."/>
        </authorList>
    </citation>
    <scope>NUCLEOTIDE SEQUENCE</scope>
    <source>
        <strain evidence="2">NSGR</strain>
        <tissue evidence="2">Salivary glands</tissue>
    </source>
</reference>